<keyword evidence="3" id="KW-1185">Reference proteome</keyword>
<feature type="transmembrane region" description="Helical" evidence="1">
    <location>
        <begin position="20"/>
        <end position="38"/>
    </location>
</feature>
<keyword evidence="1" id="KW-0472">Membrane</keyword>
<sequence length="68" mass="8012">MKETCLQRGEEMELKFKISFVYVIELWLTMFSFTATCLQSGKEMELKFKVGFLCVIELWMPMLSFAAQ</sequence>
<gene>
    <name evidence="2" type="ORF">B7P43_G16946</name>
</gene>
<keyword evidence="1" id="KW-1133">Transmembrane helix</keyword>
<accession>A0A2J7QUM2</accession>
<name>A0A2J7QUM2_9NEOP</name>
<reference evidence="2 3" key="1">
    <citation type="submission" date="2017-12" db="EMBL/GenBank/DDBJ databases">
        <title>Hemimetabolous genomes reveal molecular basis of termite eusociality.</title>
        <authorList>
            <person name="Harrison M.C."/>
            <person name="Jongepier E."/>
            <person name="Robertson H.M."/>
            <person name="Arning N."/>
            <person name="Bitard-Feildel T."/>
            <person name="Chao H."/>
            <person name="Childers C.P."/>
            <person name="Dinh H."/>
            <person name="Doddapaneni H."/>
            <person name="Dugan S."/>
            <person name="Gowin J."/>
            <person name="Greiner C."/>
            <person name="Han Y."/>
            <person name="Hu H."/>
            <person name="Hughes D.S.T."/>
            <person name="Huylmans A.-K."/>
            <person name="Kemena C."/>
            <person name="Kremer L.P.M."/>
            <person name="Lee S.L."/>
            <person name="Lopez-Ezquerra A."/>
            <person name="Mallet L."/>
            <person name="Monroy-Kuhn J.M."/>
            <person name="Moser A."/>
            <person name="Murali S.C."/>
            <person name="Muzny D.M."/>
            <person name="Otani S."/>
            <person name="Piulachs M.-D."/>
            <person name="Poelchau M."/>
            <person name="Qu J."/>
            <person name="Schaub F."/>
            <person name="Wada-Katsumata A."/>
            <person name="Worley K.C."/>
            <person name="Xie Q."/>
            <person name="Ylla G."/>
            <person name="Poulsen M."/>
            <person name="Gibbs R.A."/>
            <person name="Schal C."/>
            <person name="Richards S."/>
            <person name="Belles X."/>
            <person name="Korb J."/>
            <person name="Bornberg-Bauer E."/>
        </authorList>
    </citation>
    <scope>NUCLEOTIDE SEQUENCE [LARGE SCALE GENOMIC DNA]</scope>
    <source>
        <tissue evidence="2">Whole body</tissue>
    </source>
</reference>
<evidence type="ECO:0000313" key="3">
    <source>
        <dbReference type="Proteomes" id="UP000235965"/>
    </source>
</evidence>
<evidence type="ECO:0000256" key="1">
    <source>
        <dbReference type="SAM" id="Phobius"/>
    </source>
</evidence>
<evidence type="ECO:0000313" key="2">
    <source>
        <dbReference type="EMBL" id="PNF32282.1"/>
    </source>
</evidence>
<proteinExistence type="predicted"/>
<dbReference type="InParanoid" id="A0A2J7QUM2"/>
<organism evidence="2 3">
    <name type="scientific">Cryptotermes secundus</name>
    <dbReference type="NCBI Taxonomy" id="105785"/>
    <lineage>
        <taxon>Eukaryota</taxon>
        <taxon>Metazoa</taxon>
        <taxon>Ecdysozoa</taxon>
        <taxon>Arthropoda</taxon>
        <taxon>Hexapoda</taxon>
        <taxon>Insecta</taxon>
        <taxon>Pterygota</taxon>
        <taxon>Neoptera</taxon>
        <taxon>Polyneoptera</taxon>
        <taxon>Dictyoptera</taxon>
        <taxon>Blattodea</taxon>
        <taxon>Blattoidea</taxon>
        <taxon>Termitoidae</taxon>
        <taxon>Kalotermitidae</taxon>
        <taxon>Cryptotermitinae</taxon>
        <taxon>Cryptotermes</taxon>
    </lineage>
</organism>
<protein>
    <submittedName>
        <fullName evidence="2">Uncharacterized protein</fullName>
    </submittedName>
</protein>
<dbReference type="EMBL" id="NEVH01010503">
    <property type="protein sequence ID" value="PNF32282.1"/>
    <property type="molecule type" value="Genomic_DNA"/>
</dbReference>
<comment type="caution">
    <text evidence="2">The sequence shown here is derived from an EMBL/GenBank/DDBJ whole genome shotgun (WGS) entry which is preliminary data.</text>
</comment>
<dbReference type="Proteomes" id="UP000235965">
    <property type="component" value="Unassembled WGS sequence"/>
</dbReference>
<dbReference type="AlphaFoldDB" id="A0A2J7QUM2"/>
<keyword evidence="1" id="KW-0812">Transmembrane</keyword>